<dbReference type="Pfam" id="PF04239">
    <property type="entry name" value="DUF421"/>
    <property type="match status" value="1"/>
</dbReference>
<keyword evidence="3" id="KW-1003">Cell membrane</keyword>
<evidence type="ECO:0000313" key="10">
    <source>
        <dbReference type="Proteomes" id="UP000198832"/>
    </source>
</evidence>
<dbReference type="STRING" id="574651.SAMN04487968_101177"/>
<dbReference type="PANTHER" id="PTHR34582">
    <property type="entry name" value="UPF0702 TRANSMEMBRANE PROTEIN YCAP"/>
    <property type="match status" value="1"/>
</dbReference>
<evidence type="ECO:0000256" key="7">
    <source>
        <dbReference type="SAM" id="Phobius"/>
    </source>
</evidence>
<evidence type="ECO:0000256" key="6">
    <source>
        <dbReference type="ARBA" id="ARBA00023136"/>
    </source>
</evidence>
<feature type="domain" description="YetF C-terminal" evidence="8">
    <location>
        <begin position="83"/>
        <end position="147"/>
    </location>
</feature>
<keyword evidence="5 7" id="KW-1133">Transmembrane helix</keyword>
<evidence type="ECO:0000256" key="4">
    <source>
        <dbReference type="ARBA" id="ARBA00022692"/>
    </source>
</evidence>
<dbReference type="AlphaFoldDB" id="A0A1I1DEJ4"/>
<dbReference type="PANTHER" id="PTHR34582:SF6">
    <property type="entry name" value="UPF0702 TRANSMEMBRANE PROTEIN YCAP"/>
    <property type="match status" value="1"/>
</dbReference>
<dbReference type="RefSeq" id="WP_091119132.1">
    <property type="nucleotide sequence ID" value="NZ_FOLB01000001.1"/>
</dbReference>
<comment type="similarity">
    <text evidence="2">Belongs to the UPF0702 family.</text>
</comment>
<dbReference type="Proteomes" id="UP000198832">
    <property type="component" value="Unassembled WGS sequence"/>
</dbReference>
<name>A0A1I1DEJ4_9ACTN</name>
<gene>
    <name evidence="9" type="ORF">SAMN04487968_101177</name>
</gene>
<evidence type="ECO:0000259" key="8">
    <source>
        <dbReference type="Pfam" id="PF04239"/>
    </source>
</evidence>
<keyword evidence="6 7" id="KW-0472">Membrane</keyword>
<evidence type="ECO:0000256" key="2">
    <source>
        <dbReference type="ARBA" id="ARBA00006448"/>
    </source>
</evidence>
<evidence type="ECO:0000256" key="5">
    <source>
        <dbReference type="ARBA" id="ARBA00022989"/>
    </source>
</evidence>
<dbReference type="InterPro" id="IPR007353">
    <property type="entry name" value="DUF421"/>
</dbReference>
<dbReference type="EMBL" id="FOLB01000001">
    <property type="protein sequence ID" value="SFB72802.1"/>
    <property type="molecule type" value="Genomic_DNA"/>
</dbReference>
<dbReference type="GO" id="GO:0005886">
    <property type="term" value="C:plasma membrane"/>
    <property type="evidence" value="ECO:0007669"/>
    <property type="project" value="UniProtKB-SubCell"/>
</dbReference>
<sequence>MEIVLRALVVFVFLWIVTRAAGRSTLGELSAFELLLYVTMGDLVQQSVTQQDYSVTGAMLAVGTFALLTVGLAWLQWRLPGTRPVVTGRPVLVFADGRPLEGHMRRERLSVADVLVAAREQGILRTAEIEYAVLEADGKISFFTFADSSGAPDSGPAQG</sequence>
<evidence type="ECO:0000313" key="9">
    <source>
        <dbReference type="EMBL" id="SFB72802.1"/>
    </source>
</evidence>
<keyword evidence="4 7" id="KW-0812">Transmembrane</keyword>
<evidence type="ECO:0000256" key="3">
    <source>
        <dbReference type="ARBA" id="ARBA00022475"/>
    </source>
</evidence>
<keyword evidence="10" id="KW-1185">Reference proteome</keyword>
<evidence type="ECO:0000256" key="1">
    <source>
        <dbReference type="ARBA" id="ARBA00004651"/>
    </source>
</evidence>
<accession>A0A1I1DEJ4</accession>
<feature type="transmembrane region" description="Helical" evidence="7">
    <location>
        <begin position="53"/>
        <end position="75"/>
    </location>
</feature>
<dbReference type="OrthoDB" id="9793799at2"/>
<comment type="subcellular location">
    <subcellularLocation>
        <location evidence="1">Cell membrane</location>
        <topology evidence="1">Multi-pass membrane protein</topology>
    </subcellularLocation>
</comment>
<dbReference type="Gene3D" id="3.30.240.20">
    <property type="entry name" value="bsu07140 like domains"/>
    <property type="match status" value="1"/>
</dbReference>
<dbReference type="InterPro" id="IPR023090">
    <property type="entry name" value="UPF0702_alpha/beta_dom_sf"/>
</dbReference>
<organism evidence="9 10">
    <name type="scientific">Nocardioides terrae</name>
    <dbReference type="NCBI Taxonomy" id="574651"/>
    <lineage>
        <taxon>Bacteria</taxon>
        <taxon>Bacillati</taxon>
        <taxon>Actinomycetota</taxon>
        <taxon>Actinomycetes</taxon>
        <taxon>Propionibacteriales</taxon>
        <taxon>Nocardioidaceae</taxon>
        <taxon>Nocardioides</taxon>
    </lineage>
</organism>
<reference evidence="9 10" key="1">
    <citation type="submission" date="2016-10" db="EMBL/GenBank/DDBJ databases">
        <authorList>
            <person name="de Groot N.N."/>
        </authorList>
    </citation>
    <scope>NUCLEOTIDE SEQUENCE [LARGE SCALE GENOMIC DNA]</scope>
    <source>
        <strain evidence="9 10">CGMCC 1.7056</strain>
    </source>
</reference>
<proteinExistence type="inferred from homology"/>
<protein>
    <recommendedName>
        <fullName evidence="8">YetF C-terminal domain-containing protein</fullName>
    </recommendedName>
</protein>